<accession>A0A1X3FJZ6</accession>
<organism evidence="1 3">
    <name type="scientific">Bradyrhizobium canariense</name>
    <dbReference type="NCBI Taxonomy" id="255045"/>
    <lineage>
        <taxon>Bacteria</taxon>
        <taxon>Pseudomonadati</taxon>
        <taxon>Pseudomonadota</taxon>
        <taxon>Alphaproteobacteria</taxon>
        <taxon>Hyphomicrobiales</taxon>
        <taxon>Nitrobacteraceae</taxon>
        <taxon>Bradyrhizobium</taxon>
    </lineage>
</organism>
<dbReference type="OrthoDB" id="8247485at2"/>
<protein>
    <submittedName>
        <fullName evidence="1">Uncharacterized protein</fullName>
    </submittedName>
</protein>
<sequence>MPISTLLARIRRLVPRSGDQHYDEIVRSFGVGTLRPPPTPMSDGELARAIAEFLKEQPSSESVGALGRRLDPTTPL</sequence>
<evidence type="ECO:0000313" key="2">
    <source>
        <dbReference type="EMBL" id="OSJ23847.1"/>
    </source>
</evidence>
<evidence type="ECO:0000313" key="3">
    <source>
        <dbReference type="Proteomes" id="UP000193553"/>
    </source>
</evidence>
<evidence type="ECO:0000313" key="4">
    <source>
        <dbReference type="Proteomes" id="UP000193884"/>
    </source>
</evidence>
<name>A0A1X3FJZ6_9BRAD</name>
<keyword evidence="4" id="KW-1185">Reference proteome</keyword>
<comment type="caution">
    <text evidence="1">The sequence shown here is derived from an EMBL/GenBank/DDBJ whole genome shotgun (WGS) entry which is preliminary data.</text>
</comment>
<dbReference type="Proteomes" id="UP000193553">
    <property type="component" value="Unassembled WGS sequence"/>
</dbReference>
<reference evidence="3 4" key="1">
    <citation type="submission" date="2017-03" db="EMBL/GenBank/DDBJ databases">
        <title>Whole genome sequences of fourteen strains of Bradyrhizobium canariense and one strain of Bradyrhizobium japonicum isolated from Lupinus (Papilionoideae: Genisteae) species in Algeria.</title>
        <authorList>
            <person name="Crovadore J."/>
            <person name="Chekireb D."/>
            <person name="Brachmann A."/>
            <person name="Chablais R."/>
            <person name="Cochard B."/>
            <person name="Lefort F."/>
        </authorList>
    </citation>
    <scope>NUCLEOTIDE SEQUENCE [LARGE SCALE GENOMIC DNA]</scope>
    <source>
        <strain evidence="1 3">UBMA195</strain>
        <strain evidence="2 4">UBMAN05</strain>
    </source>
</reference>
<evidence type="ECO:0000313" key="1">
    <source>
        <dbReference type="EMBL" id="OSJ09869.1"/>
    </source>
</evidence>
<proteinExistence type="predicted"/>
<dbReference type="EMBL" id="NAFI01000173">
    <property type="protein sequence ID" value="OSJ09869.1"/>
    <property type="molecule type" value="Genomic_DNA"/>
</dbReference>
<dbReference type="AlphaFoldDB" id="A0A1X3FJZ6"/>
<gene>
    <name evidence="2" type="ORF">BST63_28500</name>
    <name evidence="1" type="ORF">BSZ18_17230</name>
</gene>
<dbReference type="RefSeq" id="WP_026233438.1">
    <property type="nucleotide sequence ID" value="NZ_JAFBBN010000001.1"/>
</dbReference>
<dbReference type="Proteomes" id="UP000193884">
    <property type="component" value="Unassembled WGS sequence"/>
</dbReference>
<dbReference type="EMBL" id="NAFK01000173">
    <property type="protein sequence ID" value="OSJ23847.1"/>
    <property type="molecule type" value="Genomic_DNA"/>
</dbReference>